<organism evidence="3 4">
    <name type="scientific">Devosia oryzisoli</name>
    <dbReference type="NCBI Taxonomy" id="2774138"/>
    <lineage>
        <taxon>Bacteria</taxon>
        <taxon>Pseudomonadati</taxon>
        <taxon>Pseudomonadota</taxon>
        <taxon>Alphaproteobacteria</taxon>
        <taxon>Hyphomicrobiales</taxon>
        <taxon>Devosiaceae</taxon>
        <taxon>Devosia</taxon>
    </lineage>
</organism>
<reference evidence="3" key="1">
    <citation type="submission" date="2020-09" db="EMBL/GenBank/DDBJ databases">
        <title>Genome seq and assembly of Devosia sp.</title>
        <authorList>
            <person name="Chhetri G."/>
        </authorList>
    </citation>
    <scope>NUCLEOTIDE SEQUENCE</scope>
    <source>
        <strain evidence="3">PTR5</strain>
    </source>
</reference>
<evidence type="ECO:0000313" key="3">
    <source>
        <dbReference type="EMBL" id="MBD8067223.1"/>
    </source>
</evidence>
<keyword evidence="4" id="KW-1185">Reference proteome</keyword>
<evidence type="ECO:0000313" key="4">
    <source>
        <dbReference type="Proteomes" id="UP000654108"/>
    </source>
</evidence>
<evidence type="ECO:0000256" key="1">
    <source>
        <dbReference type="SAM" id="MobiDB-lite"/>
    </source>
</evidence>
<evidence type="ECO:0000256" key="2">
    <source>
        <dbReference type="SAM" id="SignalP"/>
    </source>
</evidence>
<sequence>MTLTRHSAIPPSLALATLLVSTALMSPAYAETVEGVFALPGAEEAVSGEMTVTETGPLSRGLELVFADKGTSERIDRFDVELTQELHILAVDDALTTLVHRHVEHAAEDGTFASELSFPHPGLYHIFTDAVPSGKGQQVLRFDVEVGEAQPALSGEQRAEALKTGEDHSRQSSSNAYTVTLDSSGLTAGEEGIISLSVEKDGKPATDIEPYLGVAAHAVFVRAEDLAYVHAHAMANGAQTMAHGDDHGGTAGHETHDKAMSEDHQGMEGMSTDMPASEDDVNSADASHDMSGMDHATGSGEAGAVSPEMSVHVTPPAEGVYALWIEFIGGGEVQTVPFTVDVSGGHHH</sequence>
<feature type="signal peptide" evidence="2">
    <location>
        <begin position="1"/>
        <end position="30"/>
    </location>
</feature>
<dbReference type="AlphaFoldDB" id="A0A927FYE3"/>
<evidence type="ECO:0008006" key="5">
    <source>
        <dbReference type="Google" id="ProtNLM"/>
    </source>
</evidence>
<gene>
    <name evidence="3" type="ORF">IC608_17275</name>
</gene>
<feature type="region of interest" description="Disordered" evidence="1">
    <location>
        <begin position="151"/>
        <end position="175"/>
    </location>
</feature>
<dbReference type="RefSeq" id="WP_191778104.1">
    <property type="nucleotide sequence ID" value="NZ_JACYFU010000006.1"/>
</dbReference>
<dbReference type="EMBL" id="JACYFU010000006">
    <property type="protein sequence ID" value="MBD8067223.1"/>
    <property type="molecule type" value="Genomic_DNA"/>
</dbReference>
<comment type="caution">
    <text evidence="3">The sequence shown here is derived from an EMBL/GenBank/DDBJ whole genome shotgun (WGS) entry which is preliminary data.</text>
</comment>
<feature type="region of interest" description="Disordered" evidence="1">
    <location>
        <begin position="274"/>
        <end position="306"/>
    </location>
</feature>
<protein>
    <recommendedName>
        <fullName evidence="5">DUF4198 domain-containing protein</fullName>
    </recommendedName>
</protein>
<dbReference type="Proteomes" id="UP000654108">
    <property type="component" value="Unassembled WGS sequence"/>
</dbReference>
<proteinExistence type="predicted"/>
<keyword evidence="2" id="KW-0732">Signal</keyword>
<feature type="chain" id="PRO_5037266576" description="DUF4198 domain-containing protein" evidence="2">
    <location>
        <begin position="31"/>
        <end position="348"/>
    </location>
</feature>
<accession>A0A927FYE3</accession>
<name>A0A927FYE3_9HYPH</name>
<feature type="compositionally biased region" description="Basic and acidic residues" evidence="1">
    <location>
        <begin position="157"/>
        <end position="170"/>
    </location>
</feature>